<protein>
    <submittedName>
        <fullName evidence="6">Major facilitator superfamily domain-containing protein</fullName>
    </submittedName>
</protein>
<feature type="transmembrane region" description="Helical" evidence="5">
    <location>
        <begin position="206"/>
        <end position="224"/>
    </location>
</feature>
<accession>A0ABR3D523</accession>
<feature type="transmembrane region" description="Helical" evidence="5">
    <location>
        <begin position="244"/>
        <end position="263"/>
    </location>
</feature>
<evidence type="ECO:0000256" key="1">
    <source>
        <dbReference type="ARBA" id="ARBA00004141"/>
    </source>
</evidence>
<comment type="caution">
    <text evidence="6">The sequence shown here is derived from an EMBL/GenBank/DDBJ whole genome shotgun (WGS) entry which is preliminary data.</text>
</comment>
<dbReference type="EMBL" id="JAVLET010000009">
    <property type="protein sequence ID" value="KAL0467412.1"/>
    <property type="molecule type" value="Genomic_DNA"/>
</dbReference>
<evidence type="ECO:0000256" key="3">
    <source>
        <dbReference type="ARBA" id="ARBA00022989"/>
    </source>
</evidence>
<dbReference type="SUPFAM" id="SSF103473">
    <property type="entry name" value="MFS general substrate transporter"/>
    <property type="match status" value="1"/>
</dbReference>
<dbReference type="PANTHER" id="PTHR48022:SF10">
    <property type="entry name" value="MAJOR FACILITATOR SUPERFAMILY (MFS) PROFILE DOMAIN-CONTAINING PROTEIN"/>
    <property type="match status" value="1"/>
</dbReference>
<dbReference type="PANTHER" id="PTHR48022">
    <property type="entry name" value="PLASTIDIC GLUCOSE TRANSPORTER 4"/>
    <property type="match status" value="1"/>
</dbReference>
<feature type="transmembrane region" description="Helical" evidence="5">
    <location>
        <begin position="63"/>
        <end position="86"/>
    </location>
</feature>
<keyword evidence="7" id="KW-1185">Reference proteome</keyword>
<feature type="transmembrane region" description="Helical" evidence="5">
    <location>
        <begin position="339"/>
        <end position="364"/>
    </location>
</feature>
<proteinExistence type="predicted"/>
<evidence type="ECO:0000313" key="7">
    <source>
        <dbReference type="Proteomes" id="UP001451303"/>
    </source>
</evidence>
<reference evidence="6 7" key="1">
    <citation type="submission" date="2023-09" db="EMBL/GenBank/DDBJ databases">
        <title>Multi-omics analysis of a traditional fermented food reveals byproduct-associated fungal strains for waste-to-food upcycling.</title>
        <authorList>
            <consortium name="Lawrence Berkeley National Laboratory"/>
            <person name="Rekdal V.M."/>
            <person name="Villalobos-Escobedo J.M."/>
            <person name="Rodriguez-Valeron N."/>
            <person name="Garcia M.O."/>
            <person name="Vasquez D.P."/>
            <person name="Damayanti I."/>
            <person name="Sorensen P.M."/>
            <person name="Baidoo E.E."/>
            <person name="De Carvalho A.C."/>
            <person name="Riley R."/>
            <person name="Lipzen A."/>
            <person name="He G."/>
            <person name="Yan M."/>
            <person name="Haridas S."/>
            <person name="Daum C."/>
            <person name="Yoshinaga Y."/>
            <person name="Ng V."/>
            <person name="Grigoriev I.V."/>
            <person name="Munk R."/>
            <person name="Nuraida L."/>
            <person name="Wijaya C.H."/>
            <person name="Morales P.-C."/>
            <person name="Keasling J.D."/>
        </authorList>
    </citation>
    <scope>NUCLEOTIDE SEQUENCE [LARGE SCALE GENOMIC DNA]</scope>
    <source>
        <strain evidence="6 7">FGSC 2613</strain>
    </source>
</reference>
<feature type="transmembrane region" description="Helical" evidence="5">
    <location>
        <begin position="124"/>
        <end position="143"/>
    </location>
</feature>
<organism evidence="6 7">
    <name type="scientific">Neurospora intermedia</name>
    <dbReference type="NCBI Taxonomy" id="5142"/>
    <lineage>
        <taxon>Eukaryota</taxon>
        <taxon>Fungi</taxon>
        <taxon>Dikarya</taxon>
        <taxon>Ascomycota</taxon>
        <taxon>Pezizomycotina</taxon>
        <taxon>Sordariomycetes</taxon>
        <taxon>Sordariomycetidae</taxon>
        <taxon>Sordariales</taxon>
        <taxon>Sordariaceae</taxon>
        <taxon>Neurospora</taxon>
    </lineage>
</organism>
<gene>
    <name evidence="6" type="ORF">QR685DRAFT_574232</name>
</gene>
<sequence>MPGFLKVFGYPDPSAPGGFEIGVGNRHTFQQLLSSFLTLGSLLPTLFAGPFSHLYGCRPALPLACFLTAFGTAIQIGTSSAAALYVGRMILGIGNGFLVTFSNIDCAEVAPPHLRGVLRWLGKVSWRIPLGVLFVVPVVLSVGGPRWEVSRGRHQEGRMALERVRAVREDDKEGQQRVKGIEEEKRLASTVGPLDMCRGNDLRRTLLCFGVVAIQADSGSWFYISYSTHFRIVSGLPVELLFRYSIMKTCTGFIGVNVGMYLMRFVTDRRMLMTTGAMVQGMFMLGMTISATTMKAETRRARDGLMACSAMFNFAYNAFVGIASYPVATELVSTRLWSYTVGAAISLGYLLAWLTSFCSPYFIIPENMNWGAKYGFIWAALFFFCCLSKLKGRALEEIDELFEQRVPAWMFKSAETSIVSDAIEEVRRRKGEDGEDSGKAATVEIVEECEKEV</sequence>
<evidence type="ECO:0000256" key="5">
    <source>
        <dbReference type="SAM" id="Phobius"/>
    </source>
</evidence>
<dbReference type="InterPro" id="IPR050360">
    <property type="entry name" value="MFS_Sugar_Transporters"/>
</dbReference>
<evidence type="ECO:0000313" key="6">
    <source>
        <dbReference type="EMBL" id="KAL0467412.1"/>
    </source>
</evidence>
<feature type="transmembrane region" description="Helical" evidence="5">
    <location>
        <begin position="304"/>
        <end position="327"/>
    </location>
</feature>
<dbReference type="Gene3D" id="1.20.1250.20">
    <property type="entry name" value="MFS general substrate transporter like domains"/>
    <property type="match status" value="1"/>
</dbReference>
<keyword evidence="4 5" id="KW-0472">Membrane</keyword>
<feature type="transmembrane region" description="Helical" evidence="5">
    <location>
        <begin position="32"/>
        <end position="51"/>
    </location>
</feature>
<dbReference type="Proteomes" id="UP001451303">
    <property type="component" value="Unassembled WGS sequence"/>
</dbReference>
<comment type="subcellular location">
    <subcellularLocation>
        <location evidence="1">Membrane</location>
        <topology evidence="1">Multi-pass membrane protein</topology>
    </subcellularLocation>
</comment>
<evidence type="ECO:0000256" key="4">
    <source>
        <dbReference type="ARBA" id="ARBA00023136"/>
    </source>
</evidence>
<dbReference type="InterPro" id="IPR005828">
    <property type="entry name" value="MFS_sugar_transport-like"/>
</dbReference>
<evidence type="ECO:0000256" key="2">
    <source>
        <dbReference type="ARBA" id="ARBA00022692"/>
    </source>
</evidence>
<dbReference type="Pfam" id="PF00083">
    <property type="entry name" value="Sugar_tr"/>
    <property type="match status" value="2"/>
</dbReference>
<keyword evidence="3 5" id="KW-1133">Transmembrane helix</keyword>
<keyword evidence="2 5" id="KW-0812">Transmembrane</keyword>
<dbReference type="InterPro" id="IPR036259">
    <property type="entry name" value="MFS_trans_sf"/>
</dbReference>
<name>A0ABR3D523_NEUIN</name>